<dbReference type="EMBL" id="QZVS01000083">
    <property type="protein sequence ID" value="RJT88365.1"/>
    <property type="molecule type" value="Genomic_DNA"/>
</dbReference>
<dbReference type="OrthoDB" id="3799348at2"/>
<keyword evidence="1" id="KW-1133">Transmembrane helix</keyword>
<dbReference type="InterPro" id="IPR007742">
    <property type="entry name" value="NosD_dom"/>
</dbReference>
<dbReference type="AlphaFoldDB" id="A0A3A5MGY2"/>
<protein>
    <submittedName>
        <fullName evidence="4">Right-handed parallel beta-helix repeat-containing protein</fullName>
    </submittedName>
</protein>
<evidence type="ECO:0000313" key="4">
    <source>
        <dbReference type="EMBL" id="RJT88365.1"/>
    </source>
</evidence>
<keyword evidence="1" id="KW-0812">Transmembrane</keyword>
<dbReference type="Pfam" id="PF13229">
    <property type="entry name" value="Beta_helix"/>
    <property type="match status" value="1"/>
</dbReference>
<dbReference type="InterPro" id="IPR039448">
    <property type="entry name" value="Beta_helix"/>
</dbReference>
<evidence type="ECO:0000259" key="2">
    <source>
        <dbReference type="Pfam" id="PF05048"/>
    </source>
</evidence>
<dbReference type="SUPFAM" id="SSF51126">
    <property type="entry name" value="Pectin lyase-like"/>
    <property type="match status" value="1"/>
</dbReference>
<dbReference type="SMART" id="SM00710">
    <property type="entry name" value="PbH1"/>
    <property type="match status" value="9"/>
</dbReference>
<feature type="domain" description="Periplasmic copper-binding protein NosD beta helix" evidence="2">
    <location>
        <begin position="385"/>
        <end position="512"/>
    </location>
</feature>
<sequence>MTAGKAILLGLFAGFVIVVFAALAIIASPLWMPPTYESTETAPVVSGRAYPGNPDQEARLVRAEDERLVYVRTVSSAARWRVDDLDGPYRLHTSPTLTLVLPARAQPYTMVDLLSLAPDTLVRQPDGSYLLSENIVVLGGATLNLESADGLTLRMQSQADAFVSIVTFGGSLKIAGTPEHPFAIQSWDAGAGTVDTSTNDGRAYLRVIGGNASVQNASLSSLGFWSGDTGGLALTGTHPVTGFDAATDAAEAPAVAGARLLPSGALANGADPVAPDYGYVSAAIDNVTVTGNTFGIFVSDAKGVTVRDTRISGSLVNGLVFHRFVTDSVVSGTVSSDNAIDGFAVDRSSQNVVFDGITSERNGRDGVSLDGQPLALGPNARGTAVDLYGDNRITNSTLRDNARYGVEISGGRNVEVSKSRIAGNEAGIVVNHGTAGVSISDNVLTNQVKQAISIRDTVSNAEIRWNAITGGDTGINVRNAGAVVQSNRITEVSNHGVSLVGKVPEVKVSGNAIGGFGAIAVWNEEATGGVVALNDFSDWRPAATFEGVVRTIFQPLTVVWLLLGLLLIGTALTRHGPQFGAFRNPYAEHVPLTSLTRGVVSRDSLSRDVVGGGS</sequence>
<keyword evidence="1" id="KW-0472">Membrane</keyword>
<dbReference type="Pfam" id="PF05048">
    <property type="entry name" value="NosD"/>
    <property type="match status" value="1"/>
</dbReference>
<dbReference type="InterPro" id="IPR012334">
    <property type="entry name" value="Pectin_lyas_fold"/>
</dbReference>
<feature type="transmembrane region" description="Helical" evidence="1">
    <location>
        <begin position="552"/>
        <end position="573"/>
    </location>
</feature>
<feature type="domain" description="Right handed beta helix" evidence="3">
    <location>
        <begin position="280"/>
        <end position="369"/>
    </location>
</feature>
<dbReference type="Gene3D" id="2.160.20.10">
    <property type="entry name" value="Single-stranded right-handed beta-helix, Pectin lyase-like"/>
    <property type="match status" value="2"/>
</dbReference>
<gene>
    <name evidence="4" type="ORF">D6T64_10825</name>
</gene>
<comment type="caution">
    <text evidence="4">The sequence shown here is derived from an EMBL/GenBank/DDBJ whole genome shotgun (WGS) entry which is preliminary data.</text>
</comment>
<evidence type="ECO:0000259" key="3">
    <source>
        <dbReference type="Pfam" id="PF13229"/>
    </source>
</evidence>
<dbReference type="InterPro" id="IPR006626">
    <property type="entry name" value="PbH1"/>
</dbReference>
<dbReference type="InterPro" id="IPR011050">
    <property type="entry name" value="Pectin_lyase_fold/virulence"/>
</dbReference>
<evidence type="ECO:0000313" key="5">
    <source>
        <dbReference type="Proteomes" id="UP000272015"/>
    </source>
</evidence>
<accession>A0A3A5MGY2</accession>
<evidence type="ECO:0000256" key="1">
    <source>
        <dbReference type="SAM" id="Phobius"/>
    </source>
</evidence>
<dbReference type="RefSeq" id="WP_119974678.1">
    <property type="nucleotide sequence ID" value="NZ_JBHSQA010000002.1"/>
</dbReference>
<organism evidence="4 5">
    <name type="scientific">Cryobacterium melibiosiphilum</name>
    <dbReference type="NCBI Taxonomy" id="995039"/>
    <lineage>
        <taxon>Bacteria</taxon>
        <taxon>Bacillati</taxon>
        <taxon>Actinomycetota</taxon>
        <taxon>Actinomycetes</taxon>
        <taxon>Micrococcales</taxon>
        <taxon>Microbacteriaceae</taxon>
        <taxon>Cryobacterium</taxon>
    </lineage>
</organism>
<name>A0A3A5MGY2_9MICO</name>
<dbReference type="Proteomes" id="UP000272015">
    <property type="component" value="Unassembled WGS sequence"/>
</dbReference>
<reference evidence="4 5" key="1">
    <citation type="submission" date="2018-09" db="EMBL/GenBank/DDBJ databases">
        <title>Novel species of Cryobacterium.</title>
        <authorList>
            <person name="Liu Q."/>
            <person name="Xin Y.-H."/>
        </authorList>
    </citation>
    <scope>NUCLEOTIDE SEQUENCE [LARGE SCALE GENOMIC DNA]</scope>
    <source>
        <strain evidence="4 5">Hh39</strain>
    </source>
</reference>
<keyword evidence="5" id="KW-1185">Reference proteome</keyword>
<proteinExistence type="predicted"/>
<feature type="transmembrane region" description="Helical" evidence="1">
    <location>
        <begin position="7"/>
        <end position="32"/>
    </location>
</feature>